<dbReference type="InterPro" id="IPR057823">
    <property type="entry name" value="WWE_RCD1"/>
</dbReference>
<dbReference type="EMBL" id="OZ075140">
    <property type="protein sequence ID" value="CAL5024801.1"/>
    <property type="molecule type" value="Genomic_DNA"/>
</dbReference>
<feature type="region of interest" description="Disordered" evidence="5">
    <location>
        <begin position="740"/>
        <end position="851"/>
    </location>
</feature>
<reference evidence="8 9" key="2">
    <citation type="submission" date="2024-10" db="EMBL/GenBank/DDBJ databases">
        <authorList>
            <person name="Ryan C."/>
        </authorList>
    </citation>
    <scope>NUCLEOTIDE SEQUENCE [LARGE SCALE GENOMIC DNA]</scope>
</reference>
<proteinExistence type="predicted"/>
<dbReference type="Gene3D" id="3.90.228.10">
    <property type="match status" value="1"/>
</dbReference>
<dbReference type="GO" id="GO:0005634">
    <property type="term" value="C:nucleus"/>
    <property type="evidence" value="ECO:0007669"/>
    <property type="project" value="UniProtKB-SubCell"/>
</dbReference>
<dbReference type="Proteomes" id="UP001497457">
    <property type="component" value="Chromosome 30rd"/>
</dbReference>
<evidence type="ECO:0000259" key="6">
    <source>
        <dbReference type="PROSITE" id="PS51059"/>
    </source>
</evidence>
<dbReference type="Pfam" id="PF12174">
    <property type="entry name" value="RST"/>
    <property type="match status" value="1"/>
</dbReference>
<organism evidence="8 9">
    <name type="scientific">Urochloa decumbens</name>
    <dbReference type="NCBI Taxonomy" id="240449"/>
    <lineage>
        <taxon>Eukaryota</taxon>
        <taxon>Viridiplantae</taxon>
        <taxon>Streptophyta</taxon>
        <taxon>Embryophyta</taxon>
        <taxon>Tracheophyta</taxon>
        <taxon>Spermatophyta</taxon>
        <taxon>Magnoliopsida</taxon>
        <taxon>Liliopsida</taxon>
        <taxon>Poales</taxon>
        <taxon>Poaceae</taxon>
        <taxon>PACMAD clade</taxon>
        <taxon>Panicoideae</taxon>
        <taxon>Panicodae</taxon>
        <taxon>Paniceae</taxon>
        <taxon>Melinidinae</taxon>
        <taxon>Urochloa</taxon>
    </lineage>
</organism>
<keyword evidence="3" id="KW-0346">Stress response</keyword>
<dbReference type="AlphaFoldDB" id="A0ABC9CRD0"/>
<accession>A0ABC9CRD0</accession>
<evidence type="ECO:0000256" key="3">
    <source>
        <dbReference type="ARBA" id="ARBA00023016"/>
    </source>
</evidence>
<feature type="domain" description="PARP catalytic" evidence="6">
    <location>
        <begin position="187"/>
        <end position="408"/>
    </location>
</feature>
<evidence type="ECO:0008006" key="10">
    <source>
        <dbReference type="Google" id="ProtNLM"/>
    </source>
</evidence>
<protein>
    <recommendedName>
        <fullName evidence="10">Poly [ADP-ribose] polymerase</fullName>
    </recommendedName>
</protein>
<evidence type="ECO:0000256" key="4">
    <source>
        <dbReference type="ARBA" id="ARBA00023242"/>
    </source>
</evidence>
<dbReference type="PROSITE" id="PS51059">
    <property type="entry name" value="PARP_CATALYTIC"/>
    <property type="match status" value="1"/>
</dbReference>
<dbReference type="InterPro" id="IPR044964">
    <property type="entry name" value="RCD1/SRO1-5"/>
</dbReference>
<sequence length="869" mass="93869">MASPRESSSLCKRKLVEDCLSKECKSRRIKAENGPSFDSSATRCNCCCVRPNLANDCVNFLKSGVPNRFMYYKQGSWHNFPEQIMKFLIEEFSSNKSSVVSVLDDDPILIDFLSMTMVNLKSRKQRSVAWIDNTSKCFCPSLFFDEEIGDMVKGGAPNVQGTAQGIMLDKAVNSPPEVVKQVVVESSQKPSDADILRKKIISVERGSNDFQFVQDLFLSGMGPFAAPNNLLHVYRYSPNDITAQCRLQAFERQIVAMKEKRGDANVRYGWLGSRKNDIVRILINGLGTTGKPAEKSDLSAGVYLSPENRTFTSVGLCDVDEKGVQHILLCRVILGNMEAVEPGSQEFFPSSDIYDSGVDDCLNPKCYVMWPSHLSTHMRLEYLVSFKLAPDVRSYLLHLKGLWFRASPKEVAEDISTLQPSSCEIGEGPTTPWISFKVLFGLVQDNISSIARDLLFHHYEELKESKITREEMVKKMMIIVGKNILLEALNKIHYCPSLWYKSSVKDASSDPARTAVEHDPARTAAEQLSLDETSRDCSLSLSDNHVDSHAPNATAEHSAALSTKGCGALPTHMVPKGHDCPAPSGVPKMSSSAGAKCPGSQGVEPKGRDSPRQVMSPGNSAIRSARYQDPIVTSMPPLSRDGLLRMTPGKSKSPGMEVCNSVPSTTGLPGCASLAPINNTKSHGIMAPGFAPIGKGCESVAPSLALGNSKSVGAKCLSSAPLRPGGQEFLSLSIASQSPVSHLVKGPDGSTLAPRPPLYAPGRGHSPSVSLGVHDSHTPSVTAKGCGPSASRAEPKHHDSPTAATKPETRCSQDMDVDTKVHDAPTPITVEPKDQAAQNKVAGPGLEASSVRAADTLIALSTPREKGKH</sequence>
<dbReference type="InterPro" id="IPR012317">
    <property type="entry name" value="Poly(ADP-ribose)pol_cat_dom"/>
</dbReference>
<reference evidence="9" key="1">
    <citation type="submission" date="2024-06" db="EMBL/GenBank/DDBJ databases">
        <authorList>
            <person name="Ryan C."/>
        </authorList>
    </citation>
    <scope>NUCLEOTIDE SEQUENCE [LARGE SCALE GENOMIC DNA]</scope>
</reference>
<keyword evidence="4" id="KW-0539">Nucleus</keyword>
<evidence type="ECO:0000256" key="1">
    <source>
        <dbReference type="ARBA" id="ARBA00004123"/>
    </source>
</evidence>
<evidence type="ECO:0000256" key="5">
    <source>
        <dbReference type="SAM" id="MobiDB-lite"/>
    </source>
</evidence>
<feature type="domain" description="RST" evidence="7">
    <location>
        <begin position="427"/>
        <end position="498"/>
    </location>
</feature>
<dbReference type="SUPFAM" id="SSF56399">
    <property type="entry name" value="ADP-ribosylation"/>
    <property type="match status" value="1"/>
</dbReference>
<feature type="region of interest" description="Disordered" evidence="5">
    <location>
        <begin position="511"/>
        <end position="536"/>
    </location>
</feature>
<keyword evidence="9" id="KW-1185">Reference proteome</keyword>
<dbReference type="PANTHER" id="PTHR32263">
    <property type="entry name" value="INACTIVE POLY [ADP-RIBOSE] POLYMERASE SRO4-RELATED"/>
    <property type="match status" value="1"/>
</dbReference>
<gene>
    <name evidence="8" type="ORF">URODEC1_LOCUS77720</name>
</gene>
<dbReference type="InterPro" id="IPR022003">
    <property type="entry name" value="RST"/>
</dbReference>
<dbReference type="Pfam" id="PF23467">
    <property type="entry name" value="WWE_5"/>
    <property type="match status" value="1"/>
</dbReference>
<feature type="region of interest" description="Disordered" evidence="5">
    <location>
        <begin position="577"/>
        <end position="623"/>
    </location>
</feature>
<evidence type="ECO:0000259" key="7">
    <source>
        <dbReference type="PROSITE" id="PS51879"/>
    </source>
</evidence>
<comment type="subcellular location">
    <subcellularLocation>
        <location evidence="1">Nucleus</location>
    </subcellularLocation>
</comment>
<dbReference type="PANTHER" id="PTHR32263:SF17">
    <property type="entry name" value="OS04G0672200 PROTEIN"/>
    <property type="match status" value="1"/>
</dbReference>
<evidence type="ECO:0000313" key="8">
    <source>
        <dbReference type="EMBL" id="CAL5024801.1"/>
    </source>
</evidence>
<feature type="compositionally biased region" description="Basic and acidic residues" evidence="5">
    <location>
        <begin position="807"/>
        <end position="823"/>
    </location>
</feature>
<name>A0ABC9CRD0_9POAL</name>
<evidence type="ECO:0000256" key="2">
    <source>
        <dbReference type="ARBA" id="ARBA00022473"/>
    </source>
</evidence>
<dbReference type="PROSITE" id="PS51879">
    <property type="entry name" value="RST"/>
    <property type="match status" value="1"/>
</dbReference>
<keyword evidence="2" id="KW-0217">Developmental protein</keyword>
<evidence type="ECO:0000313" key="9">
    <source>
        <dbReference type="Proteomes" id="UP001497457"/>
    </source>
</evidence>